<organism evidence="2 3">
    <name type="scientific">Sulfitobacter mediterraneus</name>
    <dbReference type="NCBI Taxonomy" id="83219"/>
    <lineage>
        <taxon>Bacteria</taxon>
        <taxon>Pseudomonadati</taxon>
        <taxon>Pseudomonadota</taxon>
        <taxon>Alphaproteobacteria</taxon>
        <taxon>Rhodobacterales</taxon>
        <taxon>Roseobacteraceae</taxon>
        <taxon>Sulfitobacter</taxon>
    </lineage>
</organism>
<dbReference type="Proteomes" id="UP000244092">
    <property type="component" value="Unassembled WGS sequence"/>
</dbReference>
<feature type="domain" description="Arc-like DNA binding" evidence="1">
    <location>
        <begin position="16"/>
        <end position="48"/>
    </location>
</feature>
<accession>A0A2T6CHG1</accession>
<gene>
    <name evidence="2" type="ORF">C8N31_10231</name>
</gene>
<dbReference type="SUPFAM" id="SSF47598">
    <property type="entry name" value="Ribbon-helix-helix"/>
    <property type="match status" value="1"/>
</dbReference>
<dbReference type="Gene3D" id="1.10.1220.10">
    <property type="entry name" value="Met repressor-like"/>
    <property type="match status" value="1"/>
</dbReference>
<evidence type="ECO:0000313" key="2">
    <source>
        <dbReference type="EMBL" id="PTX74930.1"/>
    </source>
</evidence>
<dbReference type="AlphaFoldDB" id="A0A2T6CHG1"/>
<comment type="caution">
    <text evidence="2">The sequence shown here is derived from an EMBL/GenBank/DDBJ whole genome shotgun (WGS) entry which is preliminary data.</text>
</comment>
<dbReference type="OrthoDB" id="6890552at2"/>
<protein>
    <submittedName>
        <fullName evidence="2">Arc-like DNA binding dprotein</fullName>
    </submittedName>
</protein>
<dbReference type="InterPro" id="IPR013321">
    <property type="entry name" value="Arc_rbn_hlx_hlx"/>
</dbReference>
<dbReference type="RefSeq" id="WP_081785718.1">
    <property type="nucleotide sequence ID" value="NZ_QBKU01000002.1"/>
</dbReference>
<proteinExistence type="predicted"/>
<evidence type="ECO:0000313" key="3">
    <source>
        <dbReference type="Proteomes" id="UP000244092"/>
    </source>
</evidence>
<dbReference type="EMBL" id="QBKU01000002">
    <property type="protein sequence ID" value="PTX74930.1"/>
    <property type="molecule type" value="Genomic_DNA"/>
</dbReference>
<evidence type="ECO:0000259" key="1">
    <source>
        <dbReference type="Pfam" id="PF03869"/>
    </source>
</evidence>
<dbReference type="Pfam" id="PF03869">
    <property type="entry name" value="Arc"/>
    <property type="match status" value="1"/>
</dbReference>
<dbReference type="InterPro" id="IPR005569">
    <property type="entry name" value="Arc_DNA-bd_dom"/>
</dbReference>
<dbReference type="InterPro" id="IPR010985">
    <property type="entry name" value="Ribbon_hlx_hlx"/>
</dbReference>
<dbReference type="GO" id="GO:0006355">
    <property type="term" value="P:regulation of DNA-templated transcription"/>
    <property type="evidence" value="ECO:0007669"/>
    <property type="project" value="InterPro"/>
</dbReference>
<sequence>MVQSRIGSGSTVGMMVRLPEDLRDRIKDAAEANSVSINSEIVELLERSYPALPLFLRSMVTKMHNLSFTLKKAKSVSELSAALDEMERLQSYFKEMLENQDQYEKLSGVDLTVLFNRRMGPSKDDPKDPSE</sequence>
<name>A0A2T6CHG1_9RHOB</name>
<dbReference type="GO" id="GO:0003677">
    <property type="term" value="F:DNA binding"/>
    <property type="evidence" value="ECO:0007669"/>
    <property type="project" value="InterPro"/>
</dbReference>
<reference evidence="2 3" key="1">
    <citation type="submission" date="2018-04" db="EMBL/GenBank/DDBJ databases">
        <title>Genomic Encyclopedia of Archaeal and Bacterial Type Strains, Phase II (KMG-II): from individual species to whole genera.</title>
        <authorList>
            <person name="Goeker M."/>
        </authorList>
    </citation>
    <scope>NUCLEOTIDE SEQUENCE [LARGE SCALE GENOMIC DNA]</scope>
    <source>
        <strain evidence="2 3">DSM 12244</strain>
    </source>
</reference>